<dbReference type="PANTHER" id="PTHR42899:SF1">
    <property type="entry name" value="SPERMATOGENESIS-ASSOCIATED PROTEIN 20"/>
    <property type="match status" value="1"/>
</dbReference>
<dbReference type="PANTHER" id="PTHR42899">
    <property type="entry name" value="SPERMATOGENESIS-ASSOCIATED PROTEIN 20"/>
    <property type="match status" value="1"/>
</dbReference>
<accession>A0A9W6KKX2</accession>
<dbReference type="Pfam" id="PF03190">
    <property type="entry name" value="Thioredox_DsbH"/>
    <property type="match status" value="1"/>
</dbReference>
<name>A0A9W6KKX2_9ACTN</name>
<evidence type="ECO:0000259" key="1">
    <source>
        <dbReference type="Pfam" id="PF03190"/>
    </source>
</evidence>
<dbReference type="InterPro" id="IPR036249">
    <property type="entry name" value="Thioredoxin-like_sf"/>
</dbReference>
<dbReference type="CDD" id="cd02955">
    <property type="entry name" value="SSP411"/>
    <property type="match status" value="1"/>
</dbReference>
<reference evidence="2" key="1">
    <citation type="journal article" date="2014" name="Int. J. Syst. Evol. Microbiol.">
        <title>Complete genome sequence of Corynebacterium casei LMG S-19264T (=DSM 44701T), isolated from a smear-ripened cheese.</title>
        <authorList>
            <consortium name="US DOE Joint Genome Institute (JGI-PGF)"/>
            <person name="Walter F."/>
            <person name="Albersmeier A."/>
            <person name="Kalinowski J."/>
            <person name="Ruckert C."/>
        </authorList>
    </citation>
    <scope>NUCLEOTIDE SEQUENCE</scope>
    <source>
        <strain evidence="2">VKM Ac-1321</strain>
    </source>
</reference>
<dbReference type="InterPro" id="IPR004879">
    <property type="entry name" value="Ssp411-like_TRX"/>
</dbReference>
<dbReference type="InterPro" id="IPR008928">
    <property type="entry name" value="6-hairpin_glycosidase_sf"/>
</dbReference>
<protein>
    <recommendedName>
        <fullName evidence="1">Spermatogenesis-associated protein 20-like TRX domain-containing protein</fullName>
    </recommendedName>
</protein>
<feature type="domain" description="Spermatogenesis-associated protein 20-like TRX" evidence="1">
    <location>
        <begin position="14"/>
        <end position="168"/>
    </location>
</feature>
<dbReference type="Gene3D" id="3.40.30.10">
    <property type="entry name" value="Glutaredoxin"/>
    <property type="match status" value="1"/>
</dbReference>
<gene>
    <name evidence="2" type="ORF">GCM10017581_051130</name>
</gene>
<reference evidence="2" key="2">
    <citation type="submission" date="2023-01" db="EMBL/GenBank/DDBJ databases">
        <authorList>
            <person name="Sun Q."/>
            <person name="Evtushenko L."/>
        </authorList>
    </citation>
    <scope>NUCLEOTIDE SEQUENCE</scope>
    <source>
        <strain evidence="2">VKM Ac-1321</strain>
    </source>
</reference>
<dbReference type="SUPFAM" id="SSF48208">
    <property type="entry name" value="Six-hairpin glycosidases"/>
    <property type="match status" value="1"/>
</dbReference>
<dbReference type="InterPro" id="IPR012341">
    <property type="entry name" value="6hp_glycosidase-like_sf"/>
</dbReference>
<dbReference type="GO" id="GO:0005975">
    <property type="term" value="P:carbohydrate metabolic process"/>
    <property type="evidence" value="ECO:0007669"/>
    <property type="project" value="InterPro"/>
</dbReference>
<dbReference type="Gene3D" id="1.50.10.10">
    <property type="match status" value="1"/>
</dbReference>
<evidence type="ECO:0000313" key="2">
    <source>
        <dbReference type="EMBL" id="GLL03368.1"/>
    </source>
</evidence>
<keyword evidence="3" id="KW-1185">Reference proteome</keyword>
<organism evidence="2 3">
    <name type="scientific">Dactylosporangium matsuzakiense</name>
    <dbReference type="NCBI Taxonomy" id="53360"/>
    <lineage>
        <taxon>Bacteria</taxon>
        <taxon>Bacillati</taxon>
        <taxon>Actinomycetota</taxon>
        <taxon>Actinomycetes</taxon>
        <taxon>Micromonosporales</taxon>
        <taxon>Micromonosporaceae</taxon>
        <taxon>Dactylosporangium</taxon>
    </lineage>
</organism>
<evidence type="ECO:0000313" key="3">
    <source>
        <dbReference type="Proteomes" id="UP001143480"/>
    </source>
</evidence>
<proteinExistence type="predicted"/>
<dbReference type="EMBL" id="BSFP01000033">
    <property type="protein sequence ID" value="GLL03368.1"/>
    <property type="molecule type" value="Genomic_DNA"/>
</dbReference>
<dbReference type="AlphaFoldDB" id="A0A9W6KKX2"/>
<sequence length="667" mass="71717">MHRAALGSLTRMANRLAGATSPYLQQHKDNPVDWWQWSPEAFAEARRRDVPVLISVGYAACHWCHVMAHESFEHEGVAGVVNALTVPIKVDREERPDVDAVYMTATQAMTGQGGWPMTVFATPDGEPFYCGTYFPREAFVRLVEAVAAAWREQRDGVLQQSAAVVDAIRKVSERPPSNPMDEGVLDQAAATLMASYDAEHGGFGGAPKFPPHMALLFLLRHYQRTRDEAVIQAVRHTCERMARGGMYDQLAGGFARYAVDGTWTVPHFEKMLYDNAMLLRVYTHLDRIAGSDTGRRVAREVVAFLAQELHDGHGFISALDADADGEEGLTYVWTPAQLDEVLGEIDGAWARYLLQVTPEGTFEHGASVLQLPEDPGNVERWQGIRTRLLAARAKRPQPARDGKVVAAWNGLAITALVEFGKAYNDPDAIALAVETASFLADTHLVDGRLRRVSRDGVVGEPAGVLEDYGAVAEAFCAVHQATGDGRWLSLAKQLLDVALEHFRDPDSGGFFDTADDAETLVARPADITDNATPSGLSAVSAALVTYSALTADTSYREAALLALATVSAVAATHGRFTGYAAAAGEALLSGPFEIAIATADVSDPLVAAAWWHAPPGAVVVAGSPDRPGVPLLEARPLRDGAATAYVCRGFVCDAPVTALEDLVAKLG</sequence>
<dbReference type="InterPro" id="IPR024705">
    <property type="entry name" value="Ssp411"/>
</dbReference>
<dbReference type="PIRSF" id="PIRSF006402">
    <property type="entry name" value="UCP006402_thioredoxin"/>
    <property type="match status" value="1"/>
</dbReference>
<dbReference type="Proteomes" id="UP001143480">
    <property type="component" value="Unassembled WGS sequence"/>
</dbReference>
<comment type="caution">
    <text evidence="2">The sequence shown here is derived from an EMBL/GenBank/DDBJ whole genome shotgun (WGS) entry which is preliminary data.</text>
</comment>
<dbReference type="SUPFAM" id="SSF52833">
    <property type="entry name" value="Thioredoxin-like"/>
    <property type="match status" value="1"/>
</dbReference>